<evidence type="ECO:0000313" key="6">
    <source>
        <dbReference type="EMBL" id="AKX34413.1"/>
    </source>
</evidence>
<sequence length="163" mass="19464">MEDKLTKVGYITSSHGIKGQVKFKLVQDLDYDKNLENELFFIKDNINFKPLKIESYSIKNNTCIIKFKDVNSINEIQTLLKKEVFIENDNKLFVKLDNYLNYKLSYKNNYFEIIDVINNGVYWLVKIYFIDNVLWIPIVDEYIEEINQEKKVIFAKSIEKLRV</sequence>
<name>A0A0K1W2L4_9MOLU</name>
<dbReference type="InterPro" id="IPR011961">
    <property type="entry name" value="RimM"/>
</dbReference>
<feature type="domain" description="RimM N-terminal" evidence="5">
    <location>
        <begin position="8"/>
        <end position="89"/>
    </location>
</feature>
<organism evidence="6 7">
    <name type="scientific">Spiroplasma litorale</name>
    <dbReference type="NCBI Taxonomy" id="216942"/>
    <lineage>
        <taxon>Bacteria</taxon>
        <taxon>Bacillati</taxon>
        <taxon>Mycoplasmatota</taxon>
        <taxon>Mollicutes</taxon>
        <taxon>Entomoplasmatales</taxon>
        <taxon>Spiroplasmataceae</taxon>
        <taxon>Spiroplasma</taxon>
    </lineage>
</organism>
<keyword evidence="2" id="KW-0690">Ribosome biogenesis</keyword>
<evidence type="ECO:0000256" key="2">
    <source>
        <dbReference type="ARBA" id="ARBA00022517"/>
    </source>
</evidence>
<reference evidence="6 7" key="1">
    <citation type="journal article" date="2015" name="Genome Announc.">
        <title>Complete Genome Sequence of Spiroplasma litorale TN-1T (DSM 21781), a Bacterium Isolated from a Green-Eyed Horsefly (Tabanus nigrovittatus).</title>
        <authorList>
            <person name="Lo W.S."/>
            <person name="Lai Y.C."/>
            <person name="Lien Y.W."/>
            <person name="Wang T.H."/>
            <person name="Kuo C.H."/>
        </authorList>
    </citation>
    <scope>NUCLEOTIDE SEQUENCE [LARGE SCALE GENOMIC DNA]</scope>
    <source>
        <strain evidence="6 7">TN-1</strain>
    </source>
</reference>
<evidence type="ECO:0000256" key="3">
    <source>
        <dbReference type="ARBA" id="ARBA00022552"/>
    </source>
</evidence>
<proteinExistence type="predicted"/>
<gene>
    <name evidence="6" type="primary">rimM</name>
    <name evidence="6" type="ORF">SLITO_v1c07940</name>
</gene>
<dbReference type="EMBL" id="CP012357">
    <property type="protein sequence ID" value="AKX34413.1"/>
    <property type="molecule type" value="Genomic_DNA"/>
</dbReference>
<dbReference type="Gene3D" id="2.40.30.60">
    <property type="entry name" value="RimM"/>
    <property type="match status" value="1"/>
</dbReference>
<evidence type="ECO:0000259" key="5">
    <source>
        <dbReference type="Pfam" id="PF01782"/>
    </source>
</evidence>
<dbReference type="PANTHER" id="PTHR33692:SF1">
    <property type="entry name" value="RIBOSOME MATURATION FACTOR RIMM"/>
    <property type="match status" value="1"/>
</dbReference>
<protein>
    <submittedName>
        <fullName evidence="6">16S rRNA processing protein rimM</fullName>
    </submittedName>
</protein>
<dbReference type="Proteomes" id="UP000067476">
    <property type="component" value="Chromosome"/>
</dbReference>
<dbReference type="GO" id="GO:0043022">
    <property type="term" value="F:ribosome binding"/>
    <property type="evidence" value="ECO:0007669"/>
    <property type="project" value="InterPro"/>
</dbReference>
<evidence type="ECO:0000256" key="1">
    <source>
        <dbReference type="ARBA" id="ARBA00022490"/>
    </source>
</evidence>
<dbReference type="InterPro" id="IPR036976">
    <property type="entry name" value="RimM_N_sf"/>
</dbReference>
<dbReference type="GO" id="GO:0005840">
    <property type="term" value="C:ribosome"/>
    <property type="evidence" value="ECO:0007669"/>
    <property type="project" value="InterPro"/>
</dbReference>
<dbReference type="InterPro" id="IPR002676">
    <property type="entry name" value="RimM_N"/>
</dbReference>
<keyword evidence="7" id="KW-1185">Reference proteome</keyword>
<dbReference type="Pfam" id="PF01782">
    <property type="entry name" value="RimM"/>
    <property type="match status" value="1"/>
</dbReference>
<dbReference type="STRING" id="216942.SLITO_v1c07940"/>
<dbReference type="PANTHER" id="PTHR33692">
    <property type="entry name" value="RIBOSOME MATURATION FACTOR RIMM"/>
    <property type="match status" value="1"/>
</dbReference>
<keyword evidence="3" id="KW-0698">rRNA processing</keyword>
<dbReference type="SUPFAM" id="SSF50447">
    <property type="entry name" value="Translation proteins"/>
    <property type="match status" value="1"/>
</dbReference>
<keyword evidence="4" id="KW-0143">Chaperone</keyword>
<evidence type="ECO:0000256" key="4">
    <source>
        <dbReference type="ARBA" id="ARBA00023186"/>
    </source>
</evidence>
<dbReference type="KEGG" id="sll:SLITO_v1c07940"/>
<accession>A0A0K1W2L4</accession>
<evidence type="ECO:0000313" key="7">
    <source>
        <dbReference type="Proteomes" id="UP000067476"/>
    </source>
</evidence>
<dbReference type="PATRIC" id="fig|216942.3.peg.808"/>
<dbReference type="InterPro" id="IPR009000">
    <property type="entry name" value="Transl_B-barrel_sf"/>
</dbReference>
<dbReference type="GO" id="GO:0006364">
    <property type="term" value="P:rRNA processing"/>
    <property type="evidence" value="ECO:0007669"/>
    <property type="project" value="UniProtKB-KW"/>
</dbReference>
<keyword evidence="1" id="KW-0963">Cytoplasm</keyword>
<dbReference type="AlphaFoldDB" id="A0A0K1W2L4"/>